<keyword evidence="1" id="KW-0378">Hydrolase</keyword>
<evidence type="ECO:0000313" key="2">
    <source>
        <dbReference type="Proteomes" id="UP000006242"/>
    </source>
</evidence>
<reference evidence="1 2" key="1">
    <citation type="journal article" date="2011" name="J. Bacteriol.">
        <title>Genome sequence of Salinisphaera shabanensis, a gammaproteobacterium from the harsh, variable environment of the brine-seawater interface of the Shaban Deep in the Red Sea.</title>
        <authorList>
            <person name="Antunes A."/>
            <person name="Alam I."/>
            <person name="Bajic V.B."/>
            <person name="Stingl U."/>
        </authorList>
    </citation>
    <scope>NUCLEOTIDE SEQUENCE [LARGE SCALE GENOMIC DNA]</scope>
    <source>
        <strain evidence="1 2">E1L3A</strain>
    </source>
</reference>
<proteinExistence type="predicted"/>
<accession>A0ACB4V634</accession>
<keyword evidence="1" id="KW-0031">Aminopeptidase</keyword>
<protein>
    <submittedName>
        <fullName evidence="1">Methionine aminopeptidase protein</fullName>
    </submittedName>
</protein>
<keyword evidence="1" id="KW-0645">Protease</keyword>
<dbReference type="EMBL" id="AFNV02000013">
    <property type="protein sequence ID" value="ERJ19041.1"/>
    <property type="molecule type" value="Genomic_DNA"/>
</dbReference>
<organism evidence="1 2">
    <name type="scientific">Salinisphaera shabanensis E1L3A</name>
    <dbReference type="NCBI Taxonomy" id="1033802"/>
    <lineage>
        <taxon>Bacteria</taxon>
        <taxon>Pseudomonadati</taxon>
        <taxon>Pseudomonadota</taxon>
        <taxon>Gammaproteobacteria</taxon>
        <taxon>Salinisphaerales</taxon>
        <taxon>Salinisphaeraceae</taxon>
        <taxon>Salinisphaera</taxon>
    </lineage>
</organism>
<gene>
    <name evidence="1" type="ORF">SSPSH_002123</name>
</gene>
<dbReference type="Proteomes" id="UP000006242">
    <property type="component" value="Unassembled WGS sequence"/>
</dbReference>
<name>A0ACB4V634_9GAMM</name>
<keyword evidence="2" id="KW-1185">Reference proteome</keyword>
<sequence>MTIENQKDLDGILAIGRIVAEIRDAMLAAVEPGMTTLELDEMGGQMLSRLGATSAPMKCYDFPGFTCISVNEEAAHGVPGARVIGEGDIVNVDVSAERDGYFADTGGTTVVAPVADEKATLCRATELALERALGQVRAGAPINMIGKAIEDVAKSHRLKIIKNLAGHGLGRSLHEDPEAIVGFYDRKDRRRLEYGQVIAVEPFLSTRSTFVSETDDGWTLVGDPASRSAQFEHTVIVTDGAPIIATRSLQAA</sequence>
<comment type="caution">
    <text evidence="1">The sequence shown here is derived from an EMBL/GenBank/DDBJ whole genome shotgun (WGS) entry which is preliminary data.</text>
</comment>
<reference evidence="1 2" key="2">
    <citation type="journal article" date="2013" name="PLoS ONE">
        <title>INDIGO - INtegrated Data Warehouse of MIcrobial GenOmes with Examples from the Red Sea Extremophiles.</title>
        <authorList>
            <person name="Alam I."/>
            <person name="Antunes A."/>
            <person name="Kamau A.A."/>
            <person name="Ba Alawi W."/>
            <person name="Kalkatawi M."/>
            <person name="Stingl U."/>
            <person name="Bajic V.B."/>
        </authorList>
    </citation>
    <scope>NUCLEOTIDE SEQUENCE [LARGE SCALE GENOMIC DNA]</scope>
    <source>
        <strain evidence="1 2">E1L3A</strain>
    </source>
</reference>
<evidence type="ECO:0000313" key="1">
    <source>
        <dbReference type="EMBL" id="ERJ19041.1"/>
    </source>
</evidence>